<organism evidence="2">
    <name type="scientific">Siphoviridae sp. ctw757</name>
    <dbReference type="NCBI Taxonomy" id="2827969"/>
    <lineage>
        <taxon>Viruses</taxon>
        <taxon>Duplodnaviria</taxon>
        <taxon>Heunggongvirae</taxon>
        <taxon>Uroviricota</taxon>
        <taxon>Caudoviricetes</taxon>
    </lineage>
</organism>
<dbReference type="EMBL" id="BK032791">
    <property type="protein sequence ID" value="DAF60609.1"/>
    <property type="molecule type" value="Genomic_DNA"/>
</dbReference>
<evidence type="ECO:0000313" key="2">
    <source>
        <dbReference type="EMBL" id="DAF60609.1"/>
    </source>
</evidence>
<proteinExistence type="predicted"/>
<name>A0A8S5TBF6_9CAUD</name>
<sequence length="83" mass="9845">MQRKNRKRLTKEGLFLLLMRYVSFSSSLYLTIAGFTYFWKEIFLPAELPGRIFWILLPASIVLVMLIGEIFFHSVVKLYKILK</sequence>
<feature type="transmembrane region" description="Helical" evidence="1">
    <location>
        <begin position="21"/>
        <end position="39"/>
    </location>
</feature>
<reference evidence="2" key="1">
    <citation type="journal article" date="2021" name="Proc. Natl. Acad. Sci. U.S.A.">
        <title>A Catalog of Tens of Thousands of Viruses from Human Metagenomes Reveals Hidden Associations with Chronic Diseases.</title>
        <authorList>
            <person name="Tisza M.J."/>
            <person name="Buck C.B."/>
        </authorList>
    </citation>
    <scope>NUCLEOTIDE SEQUENCE</scope>
    <source>
        <strain evidence="2">Ctw757</strain>
    </source>
</reference>
<evidence type="ECO:0000256" key="1">
    <source>
        <dbReference type="SAM" id="Phobius"/>
    </source>
</evidence>
<keyword evidence="1" id="KW-0472">Membrane</keyword>
<keyword evidence="1" id="KW-1133">Transmembrane helix</keyword>
<keyword evidence="1" id="KW-0812">Transmembrane</keyword>
<feature type="transmembrane region" description="Helical" evidence="1">
    <location>
        <begin position="51"/>
        <end position="72"/>
    </location>
</feature>
<accession>A0A8S5TBF6</accession>
<protein>
    <submittedName>
        <fullName evidence="2">Uncharacterized protein</fullName>
    </submittedName>
</protein>